<comment type="caution">
    <text evidence="1">The sequence shown here is derived from an EMBL/GenBank/DDBJ whole genome shotgun (WGS) entry which is preliminary data.</text>
</comment>
<protein>
    <submittedName>
        <fullName evidence="1">Uncharacterized protein</fullName>
    </submittedName>
</protein>
<dbReference type="EMBL" id="JASBNA010000007">
    <property type="protein sequence ID" value="KAK7690263.1"/>
    <property type="molecule type" value="Genomic_DNA"/>
</dbReference>
<gene>
    <name evidence="1" type="ORF">QCA50_006918</name>
</gene>
<evidence type="ECO:0000313" key="1">
    <source>
        <dbReference type="EMBL" id="KAK7690263.1"/>
    </source>
</evidence>
<proteinExistence type="predicted"/>
<accession>A0AAW0G9E3</accession>
<reference evidence="1 2" key="1">
    <citation type="submission" date="2022-09" db="EMBL/GenBank/DDBJ databases">
        <authorList>
            <person name="Palmer J.M."/>
        </authorList>
    </citation>
    <scope>NUCLEOTIDE SEQUENCE [LARGE SCALE GENOMIC DNA]</scope>
    <source>
        <strain evidence="1 2">DSM 7382</strain>
    </source>
</reference>
<keyword evidence="2" id="KW-1185">Reference proteome</keyword>
<organism evidence="1 2">
    <name type="scientific">Cerrena zonata</name>
    <dbReference type="NCBI Taxonomy" id="2478898"/>
    <lineage>
        <taxon>Eukaryota</taxon>
        <taxon>Fungi</taxon>
        <taxon>Dikarya</taxon>
        <taxon>Basidiomycota</taxon>
        <taxon>Agaricomycotina</taxon>
        <taxon>Agaricomycetes</taxon>
        <taxon>Polyporales</taxon>
        <taxon>Cerrenaceae</taxon>
        <taxon>Cerrena</taxon>
    </lineage>
</organism>
<evidence type="ECO:0000313" key="2">
    <source>
        <dbReference type="Proteomes" id="UP001385951"/>
    </source>
</evidence>
<dbReference type="AlphaFoldDB" id="A0AAW0G9E3"/>
<sequence length="137" mass="15938">MRDSMPEQQIHPLGLSASEDYDYDYDLYYFYPSISPYIVSPHDLEVFDQLESAIDNRWTIPDDNHSPRSISPVVSLSYTTTSEFAFPEVQVEGGLAGYSRFFISGFQYASQRLSRRLDNTLRILQDGLRKTKRRLRL</sequence>
<name>A0AAW0G9E3_9APHY</name>
<dbReference type="Proteomes" id="UP001385951">
    <property type="component" value="Unassembled WGS sequence"/>
</dbReference>